<dbReference type="EMBL" id="BKCJ011162273">
    <property type="protein sequence ID" value="GFC96773.1"/>
    <property type="molecule type" value="Genomic_DNA"/>
</dbReference>
<evidence type="ECO:0000313" key="2">
    <source>
        <dbReference type="EMBL" id="GFC96773.1"/>
    </source>
</evidence>
<feature type="non-terminal residue" evidence="2">
    <location>
        <position position="189"/>
    </location>
</feature>
<gene>
    <name evidence="2" type="ORF">Tci_868743</name>
</gene>
<evidence type="ECO:0000256" key="1">
    <source>
        <dbReference type="SAM" id="Coils"/>
    </source>
</evidence>
<name>A0A699SI49_TANCI</name>
<proteinExistence type="predicted"/>
<accession>A0A699SI49</accession>
<dbReference type="AlphaFoldDB" id="A0A699SI49"/>
<keyword evidence="1" id="KW-0175">Coiled coil</keyword>
<reference evidence="2" key="1">
    <citation type="journal article" date="2019" name="Sci. Rep.">
        <title>Draft genome of Tanacetum cinerariifolium, the natural source of mosquito coil.</title>
        <authorList>
            <person name="Yamashiro T."/>
            <person name="Shiraishi A."/>
            <person name="Satake H."/>
            <person name="Nakayama K."/>
        </authorList>
    </citation>
    <scope>NUCLEOTIDE SEQUENCE</scope>
</reference>
<sequence length="189" mass="21333">NALVSQCDGIGSYDWSYQAEEEPTNFVLMAFSSSSPNSSSDCEFRKSQFDVMSYQTVLESVEARLLVYKQNESVLEENIKLLNIKVQLRDIALATLRQKLETTEQERDDLNMKLEKFQTSSKRFVPNGGYHAVPPPMSGTFMPPKPDLGFHTPPSDENEHLAFNVQLSLTKPAQDLTSRPSAPIIEDWV</sequence>
<feature type="non-terminal residue" evidence="2">
    <location>
        <position position="1"/>
    </location>
</feature>
<protein>
    <submittedName>
        <fullName evidence="2">Uncharacterized protein</fullName>
    </submittedName>
</protein>
<organism evidence="2">
    <name type="scientific">Tanacetum cinerariifolium</name>
    <name type="common">Dalmatian daisy</name>
    <name type="synonym">Chrysanthemum cinerariifolium</name>
    <dbReference type="NCBI Taxonomy" id="118510"/>
    <lineage>
        <taxon>Eukaryota</taxon>
        <taxon>Viridiplantae</taxon>
        <taxon>Streptophyta</taxon>
        <taxon>Embryophyta</taxon>
        <taxon>Tracheophyta</taxon>
        <taxon>Spermatophyta</taxon>
        <taxon>Magnoliopsida</taxon>
        <taxon>eudicotyledons</taxon>
        <taxon>Gunneridae</taxon>
        <taxon>Pentapetalae</taxon>
        <taxon>asterids</taxon>
        <taxon>campanulids</taxon>
        <taxon>Asterales</taxon>
        <taxon>Asteraceae</taxon>
        <taxon>Asteroideae</taxon>
        <taxon>Anthemideae</taxon>
        <taxon>Anthemidinae</taxon>
        <taxon>Tanacetum</taxon>
    </lineage>
</organism>
<feature type="coiled-coil region" evidence="1">
    <location>
        <begin position="58"/>
        <end position="120"/>
    </location>
</feature>
<comment type="caution">
    <text evidence="2">The sequence shown here is derived from an EMBL/GenBank/DDBJ whole genome shotgun (WGS) entry which is preliminary data.</text>
</comment>